<reference evidence="5 6" key="1">
    <citation type="submission" date="2020-04" db="EMBL/GenBank/DDBJ databases">
        <title>MicrobeNet Type strains.</title>
        <authorList>
            <person name="Nicholson A.C."/>
        </authorList>
    </citation>
    <scope>NUCLEOTIDE SEQUENCE [LARGE SCALE GENOMIC DNA]</scope>
    <source>
        <strain evidence="5 6">CCUG 54536</strain>
    </source>
</reference>
<evidence type="ECO:0000313" key="6">
    <source>
        <dbReference type="Proteomes" id="UP000590460"/>
    </source>
</evidence>
<evidence type="ECO:0000256" key="2">
    <source>
        <dbReference type="ARBA" id="ARBA00022598"/>
    </source>
</evidence>
<dbReference type="Gene3D" id="3.40.50.12780">
    <property type="entry name" value="N-terminal domain of ligase-like"/>
    <property type="match status" value="1"/>
</dbReference>
<dbReference type="InterPro" id="IPR045851">
    <property type="entry name" value="AMP-bd_C_sf"/>
</dbReference>
<sequence>MRNFEFGRLVARYGEQTAVVSDQQAYSYHRLVDLAQTVRQQAHWQARYVVLVAQPDVTFITQFLAIHLAGRIPVIVNKADVAQIPQLLAPIAGAWQWLTDQDQPVTSTTNLNPRGLLFLGLTSGTTGQPKVYQRDWSSWRVGFDQCQMVFNMAAIAGVMTTSPLGTSLGLHTLLLSLYLGKTFYCFQRGQSLTLPQPTQVFTVPTYLAKGHDAWAAAPGIMSVVTCGGELSAELVQAWHRQHPQHQLYELYGTSETSLVAWQALTRGKQPQQVGHLFPQVQAAIMPDNQQLVVRSPYLFAGYLGDAAAVHQVMTDDVARLDGDGLMILSRASDVMNHGGNKIYPSEIEQILQPMVTTCVVFGVPDAVYGENIVALLVTTTSIITIKAVLQAHLPTYKLPSQYLVVADIPKTPQGKVSRAQLAAQYQAGKWS</sequence>
<proteinExistence type="inferred from homology"/>
<keyword evidence="2 5" id="KW-0436">Ligase</keyword>
<evidence type="ECO:0000259" key="4">
    <source>
        <dbReference type="Pfam" id="PF13193"/>
    </source>
</evidence>
<dbReference type="InterPro" id="IPR025110">
    <property type="entry name" value="AMP-bd_C"/>
</dbReference>
<dbReference type="GO" id="GO:0031956">
    <property type="term" value="F:medium-chain fatty acid-CoA ligase activity"/>
    <property type="evidence" value="ECO:0007669"/>
    <property type="project" value="TreeGrafter"/>
</dbReference>
<feature type="domain" description="AMP-binding enzyme C-terminal" evidence="4">
    <location>
        <begin position="347"/>
        <end position="415"/>
    </location>
</feature>
<accession>A0A846ZAT1</accession>
<dbReference type="AlphaFoldDB" id="A0A846ZAT1"/>
<dbReference type="Proteomes" id="UP000590460">
    <property type="component" value="Unassembled WGS sequence"/>
</dbReference>
<dbReference type="Pfam" id="PF00501">
    <property type="entry name" value="AMP-binding"/>
    <property type="match status" value="1"/>
</dbReference>
<dbReference type="RefSeq" id="WP_168676762.1">
    <property type="nucleotide sequence ID" value="NZ_BPKV01000005.1"/>
</dbReference>
<comment type="caution">
    <text evidence="5">The sequence shown here is derived from an EMBL/GenBank/DDBJ whole genome shotgun (WGS) entry which is preliminary data.</text>
</comment>
<dbReference type="SUPFAM" id="SSF56801">
    <property type="entry name" value="Acetyl-CoA synthetase-like"/>
    <property type="match status" value="1"/>
</dbReference>
<name>A0A846ZAT1_9LACO</name>
<organism evidence="5 6">
    <name type="scientific">Leuconostoc holzapfelii</name>
    <dbReference type="NCBI Taxonomy" id="434464"/>
    <lineage>
        <taxon>Bacteria</taxon>
        <taxon>Bacillati</taxon>
        <taxon>Bacillota</taxon>
        <taxon>Bacilli</taxon>
        <taxon>Lactobacillales</taxon>
        <taxon>Lactobacillaceae</taxon>
        <taxon>Leuconostoc</taxon>
    </lineage>
</organism>
<comment type="similarity">
    <text evidence="1">Belongs to the ATP-dependent AMP-binding enzyme family.</text>
</comment>
<dbReference type="Gene3D" id="3.30.300.30">
    <property type="match status" value="1"/>
</dbReference>
<dbReference type="PANTHER" id="PTHR43201:SF5">
    <property type="entry name" value="MEDIUM-CHAIN ACYL-COA LIGASE ACSF2, MITOCHONDRIAL"/>
    <property type="match status" value="1"/>
</dbReference>
<dbReference type="Pfam" id="PF13193">
    <property type="entry name" value="AMP-binding_C"/>
    <property type="match status" value="1"/>
</dbReference>
<evidence type="ECO:0000313" key="5">
    <source>
        <dbReference type="EMBL" id="NKZ18526.1"/>
    </source>
</evidence>
<dbReference type="EMBL" id="JAAXPO010000004">
    <property type="protein sequence ID" value="NKZ18526.1"/>
    <property type="molecule type" value="Genomic_DNA"/>
</dbReference>
<dbReference type="InterPro" id="IPR020845">
    <property type="entry name" value="AMP-binding_CS"/>
</dbReference>
<dbReference type="GO" id="GO:0006631">
    <property type="term" value="P:fatty acid metabolic process"/>
    <property type="evidence" value="ECO:0007669"/>
    <property type="project" value="TreeGrafter"/>
</dbReference>
<dbReference type="PANTHER" id="PTHR43201">
    <property type="entry name" value="ACYL-COA SYNTHETASE"/>
    <property type="match status" value="1"/>
</dbReference>
<dbReference type="InterPro" id="IPR000873">
    <property type="entry name" value="AMP-dep_synth/lig_dom"/>
</dbReference>
<gene>
    <name evidence="5" type="ORF">HF966_04985</name>
</gene>
<evidence type="ECO:0000259" key="3">
    <source>
        <dbReference type="Pfam" id="PF00501"/>
    </source>
</evidence>
<evidence type="ECO:0000256" key="1">
    <source>
        <dbReference type="ARBA" id="ARBA00006432"/>
    </source>
</evidence>
<dbReference type="InterPro" id="IPR042099">
    <property type="entry name" value="ANL_N_sf"/>
</dbReference>
<dbReference type="PROSITE" id="PS00455">
    <property type="entry name" value="AMP_BINDING"/>
    <property type="match status" value="1"/>
</dbReference>
<feature type="domain" description="AMP-dependent synthetase/ligase" evidence="3">
    <location>
        <begin position="107"/>
        <end position="303"/>
    </location>
</feature>
<protein>
    <submittedName>
        <fullName evidence="5">Acyl--CoA ligase</fullName>
    </submittedName>
</protein>